<dbReference type="Proteomes" id="UP000314294">
    <property type="component" value="Unassembled WGS sequence"/>
</dbReference>
<protein>
    <submittedName>
        <fullName evidence="1">Uncharacterized protein</fullName>
    </submittedName>
</protein>
<dbReference type="AlphaFoldDB" id="A0A4Z2HSQ8"/>
<gene>
    <name evidence="1" type="ORF">EYF80_021498</name>
</gene>
<accession>A0A4Z2HSQ8</accession>
<name>A0A4Z2HSQ8_9TELE</name>
<keyword evidence="2" id="KW-1185">Reference proteome</keyword>
<dbReference type="EMBL" id="SRLO01000192">
    <property type="protein sequence ID" value="TNN68315.1"/>
    <property type="molecule type" value="Genomic_DNA"/>
</dbReference>
<organism evidence="1 2">
    <name type="scientific">Liparis tanakae</name>
    <name type="common">Tanaka's snailfish</name>
    <dbReference type="NCBI Taxonomy" id="230148"/>
    <lineage>
        <taxon>Eukaryota</taxon>
        <taxon>Metazoa</taxon>
        <taxon>Chordata</taxon>
        <taxon>Craniata</taxon>
        <taxon>Vertebrata</taxon>
        <taxon>Euteleostomi</taxon>
        <taxon>Actinopterygii</taxon>
        <taxon>Neopterygii</taxon>
        <taxon>Teleostei</taxon>
        <taxon>Neoteleostei</taxon>
        <taxon>Acanthomorphata</taxon>
        <taxon>Eupercaria</taxon>
        <taxon>Perciformes</taxon>
        <taxon>Cottioidei</taxon>
        <taxon>Cottales</taxon>
        <taxon>Liparidae</taxon>
        <taxon>Liparis</taxon>
    </lineage>
</organism>
<comment type="caution">
    <text evidence="1">The sequence shown here is derived from an EMBL/GenBank/DDBJ whole genome shotgun (WGS) entry which is preliminary data.</text>
</comment>
<evidence type="ECO:0000313" key="2">
    <source>
        <dbReference type="Proteomes" id="UP000314294"/>
    </source>
</evidence>
<sequence length="165" mass="17542">MNVLSYPGSWHLLLEVVVHGLETVNPRAHASHGWQSALLPSLNVALASHSVGAVDAPIGREVLSCVALDVSLHSHQAVAELQAHCALVGRGPAVGPQVPRHARLLCTLHRPHLRRGETDPGVNIVVGTEVAPKSLFTSPDDVICSFAYRHDAIIDMTLSGCVGLR</sequence>
<evidence type="ECO:0000313" key="1">
    <source>
        <dbReference type="EMBL" id="TNN68315.1"/>
    </source>
</evidence>
<proteinExistence type="predicted"/>
<reference evidence="1 2" key="1">
    <citation type="submission" date="2019-03" db="EMBL/GenBank/DDBJ databases">
        <title>First draft genome of Liparis tanakae, snailfish: a comprehensive survey of snailfish specific genes.</title>
        <authorList>
            <person name="Kim W."/>
            <person name="Song I."/>
            <person name="Jeong J.-H."/>
            <person name="Kim D."/>
            <person name="Kim S."/>
            <person name="Ryu S."/>
            <person name="Song J.Y."/>
            <person name="Lee S.K."/>
        </authorList>
    </citation>
    <scope>NUCLEOTIDE SEQUENCE [LARGE SCALE GENOMIC DNA]</scope>
    <source>
        <tissue evidence="1">Muscle</tissue>
    </source>
</reference>